<evidence type="ECO:0000313" key="6">
    <source>
        <dbReference type="Proteomes" id="UP000824164"/>
    </source>
</evidence>
<evidence type="ECO:0000256" key="3">
    <source>
        <dbReference type="ARBA" id="ARBA00022777"/>
    </source>
</evidence>
<dbReference type="EMBL" id="DVLT01000036">
    <property type="protein sequence ID" value="HIU02612.1"/>
    <property type="molecule type" value="Genomic_DNA"/>
</dbReference>
<dbReference type="InterPro" id="IPR036129">
    <property type="entry name" value="Glycerate_kinase_sf"/>
</dbReference>
<evidence type="ECO:0000256" key="4">
    <source>
        <dbReference type="PIRNR" id="PIRNR006078"/>
    </source>
</evidence>
<dbReference type="Gene3D" id="3.90.1510.10">
    <property type="entry name" value="Glycerate kinase, domain 2"/>
    <property type="match status" value="1"/>
</dbReference>
<dbReference type="GO" id="GO:0008887">
    <property type="term" value="F:glycerate kinase activity"/>
    <property type="evidence" value="ECO:0007669"/>
    <property type="project" value="UniProtKB-UniRule"/>
</dbReference>
<dbReference type="Proteomes" id="UP000824164">
    <property type="component" value="Unassembled WGS sequence"/>
</dbReference>
<dbReference type="PANTHER" id="PTHR21599">
    <property type="entry name" value="GLYCERATE KINASE"/>
    <property type="match status" value="1"/>
</dbReference>
<dbReference type="AlphaFoldDB" id="A0A9D1KWQ6"/>
<evidence type="ECO:0000256" key="1">
    <source>
        <dbReference type="ARBA" id="ARBA00006284"/>
    </source>
</evidence>
<name>A0A9D1KWQ6_9FIRM</name>
<protein>
    <submittedName>
        <fullName evidence="5">Glycerate kinase</fullName>
    </submittedName>
</protein>
<keyword evidence="2 4" id="KW-0808">Transferase</keyword>
<comment type="similarity">
    <text evidence="1 4">Belongs to the glycerate kinase type-1 family.</text>
</comment>
<dbReference type="NCBIfam" id="TIGR00045">
    <property type="entry name" value="glycerate kinase"/>
    <property type="match status" value="1"/>
</dbReference>
<accession>A0A9D1KWQ6</accession>
<dbReference type="InterPro" id="IPR018193">
    <property type="entry name" value="Glyc_kinase_flavodox-like_fold"/>
</dbReference>
<gene>
    <name evidence="5" type="ORF">IAB63_05105</name>
</gene>
<comment type="caution">
    <text evidence="5">The sequence shown here is derived from an EMBL/GenBank/DDBJ whole genome shotgun (WGS) entry which is preliminary data.</text>
</comment>
<proteinExistence type="inferred from homology"/>
<dbReference type="GO" id="GO:0031388">
    <property type="term" value="P:organic acid phosphorylation"/>
    <property type="evidence" value="ECO:0007669"/>
    <property type="project" value="UniProtKB-UniRule"/>
</dbReference>
<reference evidence="5" key="1">
    <citation type="submission" date="2020-10" db="EMBL/GenBank/DDBJ databases">
        <authorList>
            <person name="Gilroy R."/>
        </authorList>
    </citation>
    <scope>NUCLEOTIDE SEQUENCE</scope>
    <source>
        <strain evidence="5">CHK187-14744</strain>
    </source>
</reference>
<dbReference type="InterPro" id="IPR004381">
    <property type="entry name" value="Glycerate_kinase"/>
</dbReference>
<dbReference type="PIRSF" id="PIRSF006078">
    <property type="entry name" value="GlxK"/>
    <property type="match status" value="1"/>
</dbReference>
<evidence type="ECO:0000256" key="2">
    <source>
        <dbReference type="ARBA" id="ARBA00022679"/>
    </source>
</evidence>
<reference evidence="5" key="2">
    <citation type="journal article" date="2021" name="PeerJ">
        <title>Extensive microbial diversity within the chicken gut microbiome revealed by metagenomics and culture.</title>
        <authorList>
            <person name="Gilroy R."/>
            <person name="Ravi A."/>
            <person name="Getino M."/>
            <person name="Pursley I."/>
            <person name="Horton D.L."/>
            <person name="Alikhan N.F."/>
            <person name="Baker D."/>
            <person name="Gharbi K."/>
            <person name="Hall N."/>
            <person name="Watson M."/>
            <person name="Adriaenssens E.M."/>
            <person name="Foster-Nyarko E."/>
            <person name="Jarju S."/>
            <person name="Secka A."/>
            <person name="Antonio M."/>
            <person name="Oren A."/>
            <person name="Chaudhuri R.R."/>
            <person name="La Ragione R."/>
            <person name="Hildebrand F."/>
            <person name="Pallen M.J."/>
        </authorList>
    </citation>
    <scope>NUCLEOTIDE SEQUENCE</scope>
    <source>
        <strain evidence="5">CHK187-14744</strain>
    </source>
</reference>
<dbReference type="SUPFAM" id="SSF110738">
    <property type="entry name" value="Glycerate kinase I"/>
    <property type="match status" value="1"/>
</dbReference>
<dbReference type="PANTHER" id="PTHR21599:SF0">
    <property type="entry name" value="GLYCERATE KINASE"/>
    <property type="match status" value="1"/>
</dbReference>
<dbReference type="InterPro" id="IPR018197">
    <property type="entry name" value="Glycerate_kinase_RE-like"/>
</dbReference>
<keyword evidence="3 4" id="KW-0418">Kinase</keyword>
<organism evidence="5 6">
    <name type="scientific">Candidatus Onthocola gallistercoris</name>
    <dbReference type="NCBI Taxonomy" id="2840876"/>
    <lineage>
        <taxon>Bacteria</taxon>
        <taxon>Bacillati</taxon>
        <taxon>Bacillota</taxon>
        <taxon>Bacilli</taxon>
        <taxon>Candidatus Onthocola</taxon>
    </lineage>
</organism>
<evidence type="ECO:0000313" key="5">
    <source>
        <dbReference type="EMBL" id="HIU02612.1"/>
    </source>
</evidence>
<sequence>MRFLFASDSFKGTLSSQRTAQLLAQAAQEIFPGCEWDSVTAADGGEGTTDAVLDVAQGERIRVTVTGPLGEPVEASYGVLNDGRVVMEMAAASGLPLVPEKDRDPRRTTTYGTGEMIRDALERGYRDISIAIGGSATNDGGMGCMRALGIRFLDASGAELSGCGEDLIRIERIDISGLDPRVREAHFTVMCDVTNPLCGPEGATYTYGRQKGGTPEILEKLEMGMCHYRDLIKKQFDVDMDRIPGAGAAGGLGAALMVFLKGQLRSGIETVLDLIGFDKKLEGVSLVVTGEGATDWQSVFGKVMQGVGEHCKRKGIPAVAIVGSMGPGAEDIFDHGIDSIMTTVNGIMPLDEALGRAEELYLNAARRLFRLLRAGSRISGKE</sequence>
<dbReference type="Pfam" id="PF02595">
    <property type="entry name" value="Gly_kinase"/>
    <property type="match status" value="1"/>
</dbReference>
<dbReference type="Gene3D" id="3.40.50.10350">
    <property type="entry name" value="Glycerate kinase, domain 1"/>
    <property type="match status" value="1"/>
</dbReference>